<dbReference type="PANTHER" id="PTHR42993:SF1">
    <property type="entry name" value="MAOC-LIKE DEHYDRATASE DOMAIN-CONTAINING PROTEIN"/>
    <property type="match status" value="1"/>
</dbReference>
<name>A0ABS2L6Z5_9MICO</name>
<dbReference type="InterPro" id="IPR039375">
    <property type="entry name" value="NodN-like"/>
</dbReference>
<feature type="domain" description="MaoC-like" evidence="2">
    <location>
        <begin position="12"/>
        <end position="126"/>
    </location>
</feature>
<dbReference type="InterPro" id="IPR002539">
    <property type="entry name" value="MaoC-like_dom"/>
</dbReference>
<comment type="caution">
    <text evidence="3">The sequence shown here is derived from an EMBL/GenBank/DDBJ whole genome shotgun (WGS) entry which is preliminary data.</text>
</comment>
<dbReference type="PANTHER" id="PTHR42993">
    <property type="entry name" value="MAOC-LIKE DEHYDRATASE DOMAIN-CONTAINING PROTEIN"/>
    <property type="match status" value="1"/>
</dbReference>
<keyword evidence="4" id="KW-1185">Reference proteome</keyword>
<sequence length="150" mass="16162">MRMFSSVAELEGAIGTHLGFSPWRVITQQQIDTFADATDDHQWIHVEPIKAAEGPYGSTIAHGYLTLSLVSAMLWEVYGVEGIRTAINYGADTVRFPAPVPVGSRLRAGAELRSVTRARSGFRVVVHVTVEIEGASKPACVVDSIGLLSP</sequence>
<evidence type="ECO:0000313" key="4">
    <source>
        <dbReference type="Proteomes" id="UP000776164"/>
    </source>
</evidence>
<dbReference type="RefSeq" id="WP_205109937.1">
    <property type="nucleotide sequence ID" value="NZ_BAAAHT010000015.1"/>
</dbReference>
<dbReference type="SUPFAM" id="SSF54637">
    <property type="entry name" value="Thioesterase/thiol ester dehydrase-isomerase"/>
    <property type="match status" value="1"/>
</dbReference>
<proteinExistence type="inferred from homology"/>
<dbReference type="Gene3D" id="3.10.129.10">
    <property type="entry name" value="Hotdog Thioesterase"/>
    <property type="match status" value="1"/>
</dbReference>
<organism evidence="3 4">
    <name type="scientific">Subtercola frigoramans</name>
    <dbReference type="NCBI Taxonomy" id="120298"/>
    <lineage>
        <taxon>Bacteria</taxon>
        <taxon>Bacillati</taxon>
        <taxon>Actinomycetota</taxon>
        <taxon>Actinomycetes</taxon>
        <taxon>Micrococcales</taxon>
        <taxon>Microbacteriaceae</taxon>
        <taxon>Subtercola</taxon>
    </lineage>
</organism>
<accession>A0ABS2L6Z5</accession>
<evidence type="ECO:0000256" key="1">
    <source>
        <dbReference type="ARBA" id="ARBA00005254"/>
    </source>
</evidence>
<dbReference type="EMBL" id="JAFBBU010000001">
    <property type="protein sequence ID" value="MBM7472875.1"/>
    <property type="molecule type" value="Genomic_DNA"/>
</dbReference>
<evidence type="ECO:0000259" key="2">
    <source>
        <dbReference type="Pfam" id="PF01575"/>
    </source>
</evidence>
<evidence type="ECO:0000313" key="3">
    <source>
        <dbReference type="EMBL" id="MBM7472875.1"/>
    </source>
</evidence>
<comment type="similarity">
    <text evidence="1">Belongs to the enoyl-CoA hydratase/isomerase family.</text>
</comment>
<dbReference type="Proteomes" id="UP000776164">
    <property type="component" value="Unassembled WGS sequence"/>
</dbReference>
<dbReference type="Pfam" id="PF01575">
    <property type="entry name" value="MaoC_dehydratas"/>
    <property type="match status" value="1"/>
</dbReference>
<reference evidence="3 4" key="1">
    <citation type="submission" date="2021-01" db="EMBL/GenBank/DDBJ databases">
        <title>Sequencing the genomes of 1000 actinobacteria strains.</title>
        <authorList>
            <person name="Klenk H.-P."/>
        </authorList>
    </citation>
    <scope>NUCLEOTIDE SEQUENCE [LARGE SCALE GENOMIC DNA]</scope>
    <source>
        <strain evidence="3 4">DSM 13057</strain>
    </source>
</reference>
<dbReference type="CDD" id="cd03450">
    <property type="entry name" value="NodN"/>
    <property type="match status" value="1"/>
</dbReference>
<protein>
    <submittedName>
        <fullName evidence="3">Acyl dehydratase</fullName>
    </submittedName>
</protein>
<dbReference type="InterPro" id="IPR029069">
    <property type="entry name" value="HotDog_dom_sf"/>
</dbReference>
<gene>
    <name evidence="3" type="ORF">JOE66_002509</name>
</gene>